<comment type="caution">
    <text evidence="1">The sequence shown here is derived from an EMBL/GenBank/DDBJ whole genome shotgun (WGS) entry which is preliminary data.</text>
</comment>
<feature type="non-terminal residue" evidence="1">
    <location>
        <position position="1"/>
    </location>
</feature>
<accession>A0A8S2QSB0</accession>
<organism evidence="1 2">
    <name type="scientific">Rotaria magnacalcarata</name>
    <dbReference type="NCBI Taxonomy" id="392030"/>
    <lineage>
        <taxon>Eukaryota</taxon>
        <taxon>Metazoa</taxon>
        <taxon>Spiralia</taxon>
        <taxon>Gnathifera</taxon>
        <taxon>Rotifera</taxon>
        <taxon>Eurotatoria</taxon>
        <taxon>Bdelloidea</taxon>
        <taxon>Philodinida</taxon>
        <taxon>Philodinidae</taxon>
        <taxon>Rotaria</taxon>
    </lineage>
</organism>
<dbReference type="EMBL" id="CAJOBJ010008367">
    <property type="protein sequence ID" value="CAF4110332.1"/>
    <property type="molecule type" value="Genomic_DNA"/>
</dbReference>
<gene>
    <name evidence="1" type="ORF">GIL414_LOCUS17541</name>
</gene>
<proteinExistence type="predicted"/>
<reference evidence="1" key="1">
    <citation type="submission" date="2021-02" db="EMBL/GenBank/DDBJ databases">
        <authorList>
            <person name="Nowell W R."/>
        </authorList>
    </citation>
    <scope>NUCLEOTIDE SEQUENCE</scope>
</reference>
<evidence type="ECO:0000313" key="1">
    <source>
        <dbReference type="EMBL" id="CAF4110332.1"/>
    </source>
</evidence>
<name>A0A8S2QSB0_9BILA</name>
<evidence type="ECO:0000313" key="2">
    <source>
        <dbReference type="Proteomes" id="UP000681720"/>
    </source>
</evidence>
<dbReference type="Proteomes" id="UP000681720">
    <property type="component" value="Unassembled WGS sequence"/>
</dbReference>
<protein>
    <submittedName>
        <fullName evidence="1">Uncharacterized protein</fullName>
    </submittedName>
</protein>
<dbReference type="AlphaFoldDB" id="A0A8S2QSB0"/>
<sequence>MIPFLTQINNISLPADKISHHQNFNIGHIMLSVVLNFVLLNLDEIIFKYP</sequence>